<sequence length="378" mass="38151">MQTSSLCSGRSGLPRTTCRPRTCRVQAIFSRDHAQKTAAPQLLQAGRQVAQSAAALAAALLLSASPALAAESANPLTNFFGGLFNRPAATSYGSNGPVEQQAKQAAGSLAKSAESTPTTGEVQDQAKQAISSVTESTPSPQGGAPDSAKQATSTIAEATPGSPEGAADKAKGAAKTVADTFNPQAGPLGPDRSVDTSSSKDQISSSSLQGVEAVTENAARQGPDAVPDQPQEGTAVQSSTQSGVDEIPGATGPKPDKSVTDSKGVPNDPLKVTSDSAMPNDPLNISSQSSVPQPLDTIADASMAAEDTSNPIVAALRGAVESVAPSAADTAKKAEPLKKGIDAGQKNLEQQSPLESTPLEQATKGQTQQSKGKEASSE</sequence>
<accession>A0AAW1QM06</accession>
<protein>
    <submittedName>
        <fullName evidence="2">Uncharacterized protein</fullName>
    </submittedName>
</protein>
<evidence type="ECO:0000313" key="3">
    <source>
        <dbReference type="Proteomes" id="UP001438707"/>
    </source>
</evidence>
<feature type="compositionally biased region" description="Polar residues" evidence="1">
    <location>
        <begin position="347"/>
        <end position="370"/>
    </location>
</feature>
<feature type="compositionally biased region" description="Polar residues" evidence="1">
    <location>
        <begin position="113"/>
        <end position="140"/>
    </location>
</feature>
<feature type="region of interest" description="Disordered" evidence="1">
    <location>
        <begin position="322"/>
        <end position="378"/>
    </location>
</feature>
<evidence type="ECO:0000313" key="2">
    <source>
        <dbReference type="EMBL" id="KAK9822540.1"/>
    </source>
</evidence>
<organism evidence="2 3">
    <name type="scientific">Apatococcus lobatus</name>
    <dbReference type="NCBI Taxonomy" id="904363"/>
    <lineage>
        <taxon>Eukaryota</taxon>
        <taxon>Viridiplantae</taxon>
        <taxon>Chlorophyta</taxon>
        <taxon>core chlorophytes</taxon>
        <taxon>Trebouxiophyceae</taxon>
        <taxon>Chlorellales</taxon>
        <taxon>Chlorellaceae</taxon>
        <taxon>Apatococcus</taxon>
    </lineage>
</organism>
<feature type="compositionally biased region" description="Low complexity" evidence="1">
    <location>
        <begin position="195"/>
        <end position="207"/>
    </location>
</feature>
<feature type="region of interest" description="Disordered" evidence="1">
    <location>
        <begin position="92"/>
        <end position="294"/>
    </location>
</feature>
<evidence type="ECO:0000256" key="1">
    <source>
        <dbReference type="SAM" id="MobiDB-lite"/>
    </source>
</evidence>
<feature type="compositionally biased region" description="Basic and acidic residues" evidence="1">
    <location>
        <begin position="330"/>
        <end position="341"/>
    </location>
</feature>
<feature type="compositionally biased region" description="Polar residues" evidence="1">
    <location>
        <begin position="92"/>
        <end position="103"/>
    </location>
</feature>
<comment type="caution">
    <text evidence="2">The sequence shown here is derived from an EMBL/GenBank/DDBJ whole genome shotgun (WGS) entry which is preliminary data.</text>
</comment>
<feature type="compositionally biased region" description="Polar residues" evidence="1">
    <location>
        <begin position="273"/>
        <end position="292"/>
    </location>
</feature>
<feature type="compositionally biased region" description="Polar residues" evidence="1">
    <location>
        <begin position="231"/>
        <end position="243"/>
    </location>
</feature>
<name>A0AAW1QM06_9CHLO</name>
<keyword evidence="3" id="KW-1185">Reference proteome</keyword>
<dbReference type="Proteomes" id="UP001438707">
    <property type="component" value="Unassembled WGS sequence"/>
</dbReference>
<dbReference type="EMBL" id="JALJOS010000031">
    <property type="protein sequence ID" value="KAK9822540.1"/>
    <property type="molecule type" value="Genomic_DNA"/>
</dbReference>
<dbReference type="AlphaFoldDB" id="A0AAW1QM06"/>
<gene>
    <name evidence="2" type="ORF">WJX74_002533</name>
</gene>
<reference evidence="2 3" key="1">
    <citation type="journal article" date="2024" name="Nat. Commun.">
        <title>Phylogenomics reveals the evolutionary origins of lichenization in chlorophyte algae.</title>
        <authorList>
            <person name="Puginier C."/>
            <person name="Libourel C."/>
            <person name="Otte J."/>
            <person name="Skaloud P."/>
            <person name="Haon M."/>
            <person name="Grisel S."/>
            <person name="Petersen M."/>
            <person name="Berrin J.G."/>
            <person name="Delaux P.M."/>
            <person name="Dal Grande F."/>
            <person name="Keller J."/>
        </authorList>
    </citation>
    <scope>NUCLEOTIDE SEQUENCE [LARGE SCALE GENOMIC DNA]</scope>
    <source>
        <strain evidence="2 3">SAG 2145</strain>
    </source>
</reference>
<proteinExistence type="predicted"/>